<dbReference type="NCBIfam" id="NF002629">
    <property type="entry name" value="PRK02292.1"/>
    <property type="match status" value="1"/>
</dbReference>
<gene>
    <name evidence="7" type="primary">atpE</name>
    <name evidence="9" type="ordered locus">Arcpr_1643</name>
</gene>
<dbReference type="STRING" id="572546.Arcpr_1643"/>
<dbReference type="GO" id="GO:0033178">
    <property type="term" value="C:proton-transporting two-sector ATPase complex, catalytic domain"/>
    <property type="evidence" value="ECO:0007669"/>
    <property type="project" value="InterPro"/>
</dbReference>
<evidence type="ECO:0000313" key="9">
    <source>
        <dbReference type="EMBL" id="ADB58689.1"/>
    </source>
</evidence>
<accession>D2REZ5</accession>
<evidence type="ECO:0000256" key="7">
    <source>
        <dbReference type="HAMAP-Rule" id="MF_00311"/>
    </source>
</evidence>
<keyword evidence="2 7" id="KW-0813">Transport</keyword>
<evidence type="ECO:0000256" key="3">
    <source>
        <dbReference type="ARBA" id="ARBA00022781"/>
    </source>
</evidence>
<dbReference type="OrthoDB" id="4691at2157"/>
<keyword evidence="3 7" id="KW-0375">Hydrogen ion transport</keyword>
<dbReference type="HAMAP" id="MF_00311">
    <property type="entry name" value="ATP_synth_E_arch"/>
    <property type="match status" value="1"/>
</dbReference>
<keyword evidence="7" id="KW-1003">Cell membrane</keyword>
<keyword evidence="4 7" id="KW-0406">Ion transport</keyword>
<protein>
    <recommendedName>
        <fullName evidence="7">A-type ATP synthase subunit E</fullName>
    </recommendedName>
</protein>
<evidence type="ECO:0000256" key="6">
    <source>
        <dbReference type="ARBA" id="ARBA00023310"/>
    </source>
</evidence>
<dbReference type="EMBL" id="CP001857">
    <property type="protein sequence ID" value="ADB58689.1"/>
    <property type="molecule type" value="Genomic_DNA"/>
</dbReference>
<organism evidence="9 10">
    <name type="scientific">Archaeoglobus profundus (strain DSM 5631 / JCM 9629 / NBRC 100127 / Av18)</name>
    <dbReference type="NCBI Taxonomy" id="572546"/>
    <lineage>
        <taxon>Archaea</taxon>
        <taxon>Methanobacteriati</taxon>
        <taxon>Methanobacteriota</taxon>
        <taxon>Archaeoglobi</taxon>
        <taxon>Archaeoglobales</taxon>
        <taxon>Archaeoglobaceae</taxon>
        <taxon>Archaeoglobus</taxon>
    </lineage>
</organism>
<evidence type="ECO:0000256" key="4">
    <source>
        <dbReference type="ARBA" id="ARBA00023065"/>
    </source>
</evidence>
<dbReference type="GO" id="GO:0005886">
    <property type="term" value="C:plasma membrane"/>
    <property type="evidence" value="ECO:0007669"/>
    <property type="project" value="UniProtKB-SubCell"/>
</dbReference>
<dbReference type="GO" id="GO:0042777">
    <property type="term" value="P:proton motive force-driven plasma membrane ATP synthesis"/>
    <property type="evidence" value="ECO:0007669"/>
    <property type="project" value="UniProtKB-UniRule"/>
</dbReference>
<dbReference type="Gene3D" id="1.20.5.620">
    <property type="entry name" value="F1F0 ATP synthase subunit B, membrane domain"/>
    <property type="match status" value="1"/>
</dbReference>
<reference evidence="9 10" key="1">
    <citation type="journal article" date="2010" name="Stand. Genomic Sci.">
        <title>Complete genome sequence of Archaeoglobus profundus type strain (AV18).</title>
        <authorList>
            <person name="von Jan M."/>
            <person name="Lapidus A."/>
            <person name="Del Rio T.G."/>
            <person name="Copeland A."/>
            <person name="Tice H."/>
            <person name="Cheng J.F."/>
            <person name="Lucas S."/>
            <person name="Chen F."/>
            <person name="Nolan M."/>
            <person name="Goodwin L."/>
            <person name="Han C."/>
            <person name="Pitluck S."/>
            <person name="Liolios K."/>
            <person name="Ivanova N."/>
            <person name="Mavromatis K."/>
            <person name="Ovchinnikova G."/>
            <person name="Chertkov O."/>
            <person name="Pati A."/>
            <person name="Chen A."/>
            <person name="Palaniappan K."/>
            <person name="Land M."/>
            <person name="Hauser L."/>
            <person name="Chang Y.J."/>
            <person name="Jeffries C.D."/>
            <person name="Saunders E."/>
            <person name="Brettin T."/>
            <person name="Detter J.C."/>
            <person name="Chain P."/>
            <person name="Eichinger K."/>
            <person name="Huber H."/>
            <person name="Spring S."/>
            <person name="Rohde M."/>
            <person name="Goker M."/>
            <person name="Wirth R."/>
            <person name="Woyke T."/>
            <person name="Bristow J."/>
            <person name="Eisen J.A."/>
            <person name="Markowitz V."/>
            <person name="Hugenholtz P."/>
            <person name="Kyrpides N.C."/>
            <person name="Klenk H.P."/>
        </authorList>
    </citation>
    <scope>NUCLEOTIDE SEQUENCE [LARGE SCALE GENOMIC DNA]</scope>
    <source>
        <strain evidence="10">DSM 5631 / JCM 9629 / NBRC 100127 / Av18</strain>
    </source>
</reference>
<comment type="subunit">
    <text evidence="7">Has multiple subunits with at least A(3), B(3), C, D, E, F, H, I and proteolipid K(x).</text>
</comment>
<keyword evidence="10" id="KW-1185">Reference proteome</keyword>
<dbReference type="RefSeq" id="WP_012941024.1">
    <property type="nucleotide sequence ID" value="NC_013741.1"/>
</dbReference>
<comment type="similarity">
    <text evidence="1 7">Belongs to the V-ATPase E subunit family.</text>
</comment>
<evidence type="ECO:0000256" key="1">
    <source>
        <dbReference type="ARBA" id="ARBA00005901"/>
    </source>
</evidence>
<dbReference type="Pfam" id="PF01991">
    <property type="entry name" value="vATP-synt_E"/>
    <property type="match status" value="1"/>
</dbReference>
<sequence>MALESVINEIYEKGKQEVQRIKEEAEKEAERIIAEAKAKAEEIIEKAKEDAEKEAERLRRQEISSVKLEMKREMLNKQKEILDAVFEALKQRIKEMDIETRKKIIESLLKNYAQPGMVVYSNKNDEDLVKSIIQELKLDVKYGGNIECLGGVVLESEDGEVRLNLTFDELLNNLYEQKMSEVSKILFG</sequence>
<keyword evidence="8" id="KW-0175">Coiled coil</keyword>
<dbReference type="HOGENOM" id="CLU_120786_0_0_2"/>
<dbReference type="AlphaFoldDB" id="D2REZ5"/>
<feature type="coiled-coil region" evidence="8">
    <location>
        <begin position="8"/>
        <end position="92"/>
    </location>
</feature>
<dbReference type="InterPro" id="IPR002842">
    <property type="entry name" value="ATPase_V1_Esu"/>
</dbReference>
<dbReference type="GeneID" id="8740336"/>
<keyword evidence="6 7" id="KW-0066">ATP synthesis</keyword>
<evidence type="ECO:0000256" key="8">
    <source>
        <dbReference type="SAM" id="Coils"/>
    </source>
</evidence>
<dbReference type="Proteomes" id="UP000001901">
    <property type="component" value="Chromosome"/>
</dbReference>
<dbReference type="eggNOG" id="arCOG00869">
    <property type="taxonomic scope" value="Archaea"/>
</dbReference>
<dbReference type="PaxDb" id="572546-Arcpr_1643"/>
<evidence type="ECO:0000313" key="10">
    <source>
        <dbReference type="Proteomes" id="UP000001901"/>
    </source>
</evidence>
<evidence type="ECO:0000256" key="5">
    <source>
        <dbReference type="ARBA" id="ARBA00023136"/>
    </source>
</evidence>
<comment type="subcellular location">
    <subcellularLocation>
        <location evidence="7">Cell membrane</location>
        <topology evidence="7">Peripheral membrane protein</topology>
    </subcellularLocation>
</comment>
<comment type="function">
    <text evidence="7">Component of the A-type ATP synthase that produces ATP from ADP in the presence of a proton gradient across the membrane.</text>
</comment>
<keyword evidence="5 7" id="KW-0472">Membrane</keyword>
<dbReference type="GO" id="GO:0046933">
    <property type="term" value="F:proton-transporting ATP synthase activity, rotational mechanism"/>
    <property type="evidence" value="ECO:0007669"/>
    <property type="project" value="UniProtKB-UniRule"/>
</dbReference>
<dbReference type="KEGG" id="apo:Arcpr_1643"/>
<dbReference type="SUPFAM" id="SSF160527">
    <property type="entry name" value="V-type ATPase subunit E-like"/>
    <property type="match status" value="1"/>
</dbReference>
<name>D2REZ5_ARCPA</name>
<proteinExistence type="inferred from homology"/>
<dbReference type="InterPro" id="IPR038495">
    <property type="entry name" value="ATPase_E_C"/>
</dbReference>
<dbReference type="GO" id="GO:0046961">
    <property type="term" value="F:proton-transporting ATPase activity, rotational mechanism"/>
    <property type="evidence" value="ECO:0007669"/>
    <property type="project" value="InterPro"/>
</dbReference>
<dbReference type="GO" id="GO:0005524">
    <property type="term" value="F:ATP binding"/>
    <property type="evidence" value="ECO:0007669"/>
    <property type="project" value="UniProtKB-UniRule"/>
</dbReference>
<evidence type="ECO:0000256" key="2">
    <source>
        <dbReference type="ARBA" id="ARBA00022448"/>
    </source>
</evidence>
<dbReference type="Gene3D" id="3.30.2320.30">
    <property type="entry name" value="ATP synthase, E subunit, C-terminal"/>
    <property type="match status" value="1"/>
</dbReference>